<dbReference type="Proteomes" id="UP000286773">
    <property type="component" value="Unassembled WGS sequence"/>
</dbReference>
<proteinExistence type="inferred from homology"/>
<dbReference type="InterPro" id="IPR001272">
    <property type="entry name" value="PEP_carboxykinase_ATP"/>
</dbReference>
<evidence type="ECO:0000256" key="3">
    <source>
        <dbReference type="ARBA" id="ARBA00012363"/>
    </source>
</evidence>
<comment type="pathway">
    <text evidence="1">Carbohydrate biosynthesis; gluconeogenesis.</text>
</comment>
<keyword evidence="8" id="KW-0670">Pyruvate</keyword>
<comment type="catalytic activity">
    <reaction evidence="7">
        <text>oxaloacetate + ATP = phosphoenolpyruvate + ADP + CO2</text>
        <dbReference type="Rhea" id="RHEA:18617"/>
        <dbReference type="ChEBI" id="CHEBI:16452"/>
        <dbReference type="ChEBI" id="CHEBI:16526"/>
        <dbReference type="ChEBI" id="CHEBI:30616"/>
        <dbReference type="ChEBI" id="CHEBI:58702"/>
        <dbReference type="ChEBI" id="CHEBI:456216"/>
        <dbReference type="EC" id="4.1.1.49"/>
    </reaction>
</comment>
<dbReference type="GO" id="GO:0005524">
    <property type="term" value="F:ATP binding"/>
    <property type="evidence" value="ECO:0007669"/>
    <property type="project" value="UniProtKB-KW"/>
</dbReference>
<dbReference type="Gene3D" id="3.90.228.20">
    <property type="match status" value="1"/>
</dbReference>
<keyword evidence="8" id="KW-0418">Kinase</keyword>
<name>A0A430AVK4_9ENTE</name>
<dbReference type="GO" id="GO:0006094">
    <property type="term" value="P:gluconeogenesis"/>
    <property type="evidence" value="ECO:0007669"/>
    <property type="project" value="UniProtKB-UniPathway"/>
</dbReference>
<organism evidence="8 9">
    <name type="scientific">Vagococcus acidifermentans</name>
    <dbReference type="NCBI Taxonomy" id="564710"/>
    <lineage>
        <taxon>Bacteria</taxon>
        <taxon>Bacillati</taxon>
        <taxon>Bacillota</taxon>
        <taxon>Bacilli</taxon>
        <taxon>Lactobacillales</taxon>
        <taxon>Enterococcaceae</taxon>
        <taxon>Vagococcus</taxon>
    </lineage>
</organism>
<evidence type="ECO:0000313" key="8">
    <source>
        <dbReference type="EMBL" id="RSU12083.1"/>
    </source>
</evidence>
<comment type="similarity">
    <text evidence="2">Belongs to the phosphoenolpyruvate carboxykinase (ATP) family.</text>
</comment>
<keyword evidence="4" id="KW-0547">Nucleotide-binding</keyword>
<reference evidence="8 9" key="1">
    <citation type="submission" date="2017-05" db="EMBL/GenBank/DDBJ databases">
        <title>Vagococcus spp. assemblies.</title>
        <authorList>
            <person name="Gulvik C.A."/>
        </authorList>
    </citation>
    <scope>NUCLEOTIDE SEQUENCE [LARGE SCALE GENOMIC DNA]</scope>
    <source>
        <strain evidence="8 9">LMG 24798</strain>
    </source>
</reference>
<dbReference type="EC" id="4.1.1.49" evidence="3"/>
<dbReference type="Gene3D" id="3.40.449.10">
    <property type="entry name" value="Phosphoenolpyruvate Carboxykinase, domain 1"/>
    <property type="match status" value="1"/>
</dbReference>
<dbReference type="EMBL" id="NGKC01000006">
    <property type="protein sequence ID" value="RSU12083.1"/>
    <property type="molecule type" value="Genomic_DNA"/>
</dbReference>
<keyword evidence="5" id="KW-0067">ATP-binding</keyword>
<dbReference type="SUPFAM" id="SSF68923">
    <property type="entry name" value="PEP carboxykinase N-terminal domain"/>
    <property type="match status" value="1"/>
</dbReference>
<dbReference type="Pfam" id="PF01293">
    <property type="entry name" value="PEPCK_ATP"/>
    <property type="match status" value="1"/>
</dbReference>
<evidence type="ECO:0000313" key="9">
    <source>
        <dbReference type="Proteomes" id="UP000286773"/>
    </source>
</evidence>
<evidence type="ECO:0000256" key="1">
    <source>
        <dbReference type="ARBA" id="ARBA00004742"/>
    </source>
</evidence>
<dbReference type="OrthoDB" id="9806325at2"/>
<accession>A0A430AVK4</accession>
<evidence type="ECO:0000256" key="4">
    <source>
        <dbReference type="ARBA" id="ARBA00022741"/>
    </source>
</evidence>
<evidence type="ECO:0000256" key="7">
    <source>
        <dbReference type="ARBA" id="ARBA00047371"/>
    </source>
</evidence>
<gene>
    <name evidence="8" type="ORF">CBF27_06565</name>
</gene>
<dbReference type="GO" id="GO:0016301">
    <property type="term" value="F:kinase activity"/>
    <property type="evidence" value="ECO:0007669"/>
    <property type="project" value="UniProtKB-KW"/>
</dbReference>
<dbReference type="InterPro" id="IPR008210">
    <property type="entry name" value="PEP_carboxykinase_N"/>
</dbReference>
<dbReference type="UniPathway" id="UPA00138"/>
<keyword evidence="8" id="KW-0808">Transferase</keyword>
<dbReference type="AlphaFoldDB" id="A0A430AVK4"/>
<dbReference type="SUPFAM" id="SSF53795">
    <property type="entry name" value="PEP carboxykinase-like"/>
    <property type="match status" value="1"/>
</dbReference>
<keyword evidence="6" id="KW-0456">Lyase</keyword>
<sequence>MSSIDRFSITDLVKKNPQLSEFKAIIESVFYENHVQPVNSLKEAYQLAAESPGTIVTDIPVYQPEKLDIPADAKVLVDNCGEIVGRTAAARRLMNQDTIDRKKYAALLREAVYVSRDRTFYRSQAVVGLDEEFMVKANIMVSEGYESLLYSYLLNFQIVNHSWRDRYRQSKAYPETDLFLFVDPEWRHPEFPQGLALFDPDHNVAAVLGLRYFGEIKKATLTMAWTIAHRSGFVSCHGGMKQFQLPDDRTYTMAAFGLSGSGKSTITLSNHGNKYPIKVLHDDAFVVSHDDGSSIALEPAYFDKTQDYPMTSEAVKYFLTVQNVGVTLDDDGRKVLVTEDIRNGNGRTVKSFFSTPNRVNKLSEKINAVFWIMKDDSLPPLVKINDPVTAAVFGATLATKRTTAENVSPDVDLKSLVIEPFANPFRVYPLAEDYEAFKQLFFTHKTDCYILNTDHFNGKKVTPQITLGSIEAVVEGRASFEQMGDMEDLSYLVVPEYQPDFNDAAYVEKIKQRLAVRRQHILANQQEASGFNALPSEAVEVLDKLIQSL</sequence>
<evidence type="ECO:0000256" key="6">
    <source>
        <dbReference type="ARBA" id="ARBA00023239"/>
    </source>
</evidence>
<dbReference type="InterPro" id="IPR013035">
    <property type="entry name" value="PEP_carboxykinase_C"/>
</dbReference>
<evidence type="ECO:0000256" key="5">
    <source>
        <dbReference type="ARBA" id="ARBA00022840"/>
    </source>
</evidence>
<dbReference type="RefSeq" id="WP_126813529.1">
    <property type="nucleotide sequence ID" value="NZ_NGKC01000006.1"/>
</dbReference>
<protein>
    <recommendedName>
        <fullName evidence="3">phosphoenolpyruvate carboxykinase (ATP)</fullName>
        <ecNumber evidence="3">4.1.1.49</ecNumber>
    </recommendedName>
</protein>
<evidence type="ECO:0000256" key="2">
    <source>
        <dbReference type="ARBA" id="ARBA00006052"/>
    </source>
</evidence>
<keyword evidence="9" id="KW-1185">Reference proteome</keyword>
<dbReference type="GO" id="GO:0004612">
    <property type="term" value="F:phosphoenolpyruvate carboxykinase (ATP) activity"/>
    <property type="evidence" value="ECO:0007669"/>
    <property type="project" value="UniProtKB-EC"/>
</dbReference>
<comment type="caution">
    <text evidence="8">The sequence shown here is derived from an EMBL/GenBank/DDBJ whole genome shotgun (WGS) entry which is preliminary data.</text>
</comment>